<dbReference type="Pfam" id="PF00753">
    <property type="entry name" value="Lactamase_B"/>
    <property type="match status" value="1"/>
</dbReference>
<dbReference type="AlphaFoldDB" id="A0A165CZE3"/>
<evidence type="ECO:0000256" key="2">
    <source>
        <dbReference type="ARBA" id="ARBA00022723"/>
    </source>
</evidence>
<dbReference type="SUPFAM" id="SSF56281">
    <property type="entry name" value="Metallo-hydrolase/oxidoreductase"/>
    <property type="match status" value="1"/>
</dbReference>
<reference evidence="6 7" key="1">
    <citation type="journal article" date="2016" name="Mol. Biol. Evol.">
        <title>Comparative Genomics of Early-Diverging Mushroom-Forming Fungi Provides Insights into the Origins of Lignocellulose Decay Capabilities.</title>
        <authorList>
            <person name="Nagy L.G."/>
            <person name="Riley R."/>
            <person name="Tritt A."/>
            <person name="Adam C."/>
            <person name="Daum C."/>
            <person name="Floudas D."/>
            <person name="Sun H."/>
            <person name="Yadav J.S."/>
            <person name="Pangilinan J."/>
            <person name="Larsson K.H."/>
            <person name="Matsuura K."/>
            <person name="Barry K."/>
            <person name="Labutti K."/>
            <person name="Kuo R."/>
            <person name="Ohm R.A."/>
            <person name="Bhattacharya S.S."/>
            <person name="Shirouzu T."/>
            <person name="Yoshinaga Y."/>
            <person name="Martin F.M."/>
            <person name="Grigoriev I.V."/>
            <person name="Hibbett D.S."/>
        </authorList>
    </citation>
    <scope>NUCLEOTIDE SEQUENCE [LARGE SCALE GENOMIC DNA]</scope>
    <source>
        <strain evidence="6 7">HHB12029</strain>
    </source>
</reference>
<protein>
    <submittedName>
        <fullName evidence="6">Metallo-hydrolase/oxidoreductase</fullName>
    </submittedName>
</protein>
<evidence type="ECO:0000313" key="6">
    <source>
        <dbReference type="EMBL" id="KZV83493.1"/>
    </source>
</evidence>
<dbReference type="InterPro" id="IPR041516">
    <property type="entry name" value="LACTB2_WH"/>
</dbReference>
<dbReference type="SMART" id="SM00849">
    <property type="entry name" value="Lactamase_B"/>
    <property type="match status" value="1"/>
</dbReference>
<dbReference type="EMBL" id="KV426269">
    <property type="protein sequence ID" value="KZV83493.1"/>
    <property type="molecule type" value="Genomic_DNA"/>
</dbReference>
<accession>A0A165CZE3</accession>
<dbReference type="Pfam" id="PF17778">
    <property type="entry name" value="WHD_BLACT"/>
    <property type="match status" value="1"/>
</dbReference>
<keyword evidence="7" id="KW-1185">Reference proteome</keyword>
<evidence type="ECO:0000256" key="1">
    <source>
        <dbReference type="ARBA" id="ARBA00006759"/>
    </source>
</evidence>
<dbReference type="InParanoid" id="A0A165CZE3"/>
<dbReference type="InterPro" id="IPR001279">
    <property type="entry name" value="Metallo-B-lactamas"/>
</dbReference>
<dbReference type="PANTHER" id="PTHR23131:SF0">
    <property type="entry name" value="ENDORIBONUCLEASE LACTB2"/>
    <property type="match status" value="1"/>
</dbReference>
<comment type="similarity">
    <text evidence="1">Belongs to the metallo-beta-lactamase superfamily. Glyoxalase II family.</text>
</comment>
<dbReference type="STRING" id="1314781.A0A165CZE3"/>
<keyword evidence="2" id="KW-0479">Metal-binding</keyword>
<sequence length="315" mass="34443">MDKLEPLPNILRLSQRVLTVLGQNPGKFTLQGTNTYLVGTRPPFILVDTGEGKPEYIPLLASVLKEQHEQSPSVPLVSDIVITHKHGDHHGGLPSVLSLLRDIQSTSAPRIHKFPLEGGDLSLGSVLAQIPPGTFTPTGDGRALHDLSDGQELDGTESTLRVIHTPGHTADSICLFLPEEEALLTADTVLGQGTAVFEDLGTYMRSLRLIHALDPSFTRIYPGHGPAVVQNAREHVQTYITHRQAREDEIVKLLNADAEKKDWSAQDVVQIIYAKYPQSLWPAATHGILLHLAKLQSEGRVAQKEVEGVAHWSLV</sequence>
<dbReference type="GO" id="GO:0016787">
    <property type="term" value="F:hydrolase activity"/>
    <property type="evidence" value="ECO:0007669"/>
    <property type="project" value="UniProtKB-KW"/>
</dbReference>
<dbReference type="Proteomes" id="UP000077266">
    <property type="component" value="Unassembled WGS sequence"/>
</dbReference>
<evidence type="ECO:0000256" key="4">
    <source>
        <dbReference type="ARBA" id="ARBA00022833"/>
    </source>
</evidence>
<proteinExistence type="inferred from homology"/>
<dbReference type="InterPro" id="IPR050662">
    <property type="entry name" value="Sec-metab_biosynth-thioest"/>
</dbReference>
<dbReference type="InterPro" id="IPR036866">
    <property type="entry name" value="RibonucZ/Hydroxyglut_hydro"/>
</dbReference>
<dbReference type="CDD" id="cd07722">
    <property type="entry name" value="LACTB2-like_MBL-fold"/>
    <property type="match status" value="1"/>
</dbReference>
<dbReference type="GO" id="GO:0044550">
    <property type="term" value="P:secondary metabolite biosynthetic process"/>
    <property type="evidence" value="ECO:0007669"/>
    <property type="project" value="TreeGrafter"/>
</dbReference>
<gene>
    <name evidence="6" type="ORF">EXIGLDRAFT_777524</name>
</gene>
<organism evidence="6 7">
    <name type="scientific">Exidia glandulosa HHB12029</name>
    <dbReference type="NCBI Taxonomy" id="1314781"/>
    <lineage>
        <taxon>Eukaryota</taxon>
        <taxon>Fungi</taxon>
        <taxon>Dikarya</taxon>
        <taxon>Basidiomycota</taxon>
        <taxon>Agaricomycotina</taxon>
        <taxon>Agaricomycetes</taxon>
        <taxon>Auriculariales</taxon>
        <taxon>Exidiaceae</taxon>
        <taxon>Exidia</taxon>
    </lineage>
</organism>
<dbReference type="PANTHER" id="PTHR23131">
    <property type="entry name" value="ENDORIBONUCLEASE LACTB2"/>
    <property type="match status" value="1"/>
</dbReference>
<dbReference type="OrthoDB" id="17458at2759"/>
<evidence type="ECO:0000259" key="5">
    <source>
        <dbReference type="SMART" id="SM00849"/>
    </source>
</evidence>
<dbReference type="Gene3D" id="3.60.15.10">
    <property type="entry name" value="Ribonuclease Z/Hydroxyacylglutathione hydrolase-like"/>
    <property type="match status" value="1"/>
</dbReference>
<feature type="domain" description="Metallo-beta-lactamase" evidence="5">
    <location>
        <begin position="32"/>
        <end position="224"/>
    </location>
</feature>
<dbReference type="InterPro" id="IPR036388">
    <property type="entry name" value="WH-like_DNA-bd_sf"/>
</dbReference>
<dbReference type="InterPro" id="IPR047921">
    <property type="entry name" value="LACTB2-like_MBL-fold"/>
</dbReference>
<keyword evidence="4" id="KW-0862">Zinc</keyword>
<evidence type="ECO:0000313" key="7">
    <source>
        <dbReference type="Proteomes" id="UP000077266"/>
    </source>
</evidence>
<dbReference type="GO" id="GO:0046872">
    <property type="term" value="F:metal ion binding"/>
    <property type="evidence" value="ECO:0007669"/>
    <property type="project" value="UniProtKB-KW"/>
</dbReference>
<evidence type="ECO:0000256" key="3">
    <source>
        <dbReference type="ARBA" id="ARBA00022801"/>
    </source>
</evidence>
<dbReference type="Gene3D" id="1.10.10.10">
    <property type="entry name" value="Winged helix-like DNA-binding domain superfamily/Winged helix DNA-binding domain"/>
    <property type="match status" value="1"/>
</dbReference>
<keyword evidence="3 6" id="KW-0378">Hydrolase</keyword>
<name>A0A165CZE3_EXIGL</name>